<evidence type="ECO:0000313" key="7">
    <source>
        <dbReference type="Proteomes" id="UP000184232"/>
    </source>
</evidence>
<dbReference type="EMBL" id="FQZH01000001">
    <property type="protein sequence ID" value="SHI76710.1"/>
    <property type="molecule type" value="Genomic_DNA"/>
</dbReference>
<sequence length="327" mass="36055">MKKFIFLIVFLLSCYSNAQIINFPDPVFKAVLLQSSTSNPICGGIKIDANNDGEIEISEAEAIYIMQIPSGNITDITGIEYFVNLVTCGFPSNQVTHADFTHSPNLQTLSVANNQLQSLNVSGLNQLYFINCGGNPLTSVNFSSLPALDTCICSYLDVTELDFSNNPVFRRLACNDNINMVTVKINNGYPHVASNTIYNSCWDNTPNLTYVCVDSFEQTAMEDYLYNSCGLTNVIVTDNCAMSNESFTTNNITIAPNPSNGVFTLSFTTSLENATIEVYNLLGQEVYNSKLNNLDTYNLDLSGFASGTYLLKLKNSNYSLEKIIIKK</sequence>
<evidence type="ECO:0000256" key="2">
    <source>
        <dbReference type="ARBA" id="ARBA00022729"/>
    </source>
</evidence>
<proteinExistence type="predicted"/>
<dbReference type="NCBIfam" id="TIGR04183">
    <property type="entry name" value="Por_Secre_tail"/>
    <property type="match status" value="1"/>
</dbReference>
<feature type="chain" id="PRO_5012725770" evidence="4">
    <location>
        <begin position="19"/>
        <end position="327"/>
    </location>
</feature>
<evidence type="ECO:0000256" key="1">
    <source>
        <dbReference type="ARBA" id="ARBA00022614"/>
    </source>
</evidence>
<evidence type="ECO:0000256" key="3">
    <source>
        <dbReference type="ARBA" id="ARBA00022737"/>
    </source>
</evidence>
<dbReference type="GO" id="GO:0035591">
    <property type="term" value="F:signaling adaptor activity"/>
    <property type="evidence" value="ECO:0007669"/>
    <property type="project" value="TreeGrafter"/>
</dbReference>
<keyword evidence="2 4" id="KW-0732">Signal</keyword>
<feature type="signal peptide" evidence="4">
    <location>
        <begin position="1"/>
        <end position="18"/>
    </location>
</feature>
<accession>A0A1M6DUA2</accession>
<protein>
    <submittedName>
        <fullName evidence="6">Por secretion system C-terminal sorting domain-containing protein</fullName>
    </submittedName>
</protein>
<name>A0A1M6DUA2_9FLAO</name>
<dbReference type="Proteomes" id="UP000184232">
    <property type="component" value="Unassembled WGS sequence"/>
</dbReference>
<dbReference type="InterPro" id="IPR032675">
    <property type="entry name" value="LRR_dom_sf"/>
</dbReference>
<dbReference type="Pfam" id="PF18962">
    <property type="entry name" value="Por_Secre_tail"/>
    <property type="match status" value="1"/>
</dbReference>
<organism evidence="6 7">
    <name type="scientific">Flavobacterium haoranii</name>
    <dbReference type="NCBI Taxonomy" id="683124"/>
    <lineage>
        <taxon>Bacteria</taxon>
        <taxon>Pseudomonadati</taxon>
        <taxon>Bacteroidota</taxon>
        <taxon>Flavobacteriia</taxon>
        <taxon>Flavobacteriales</taxon>
        <taxon>Flavobacteriaceae</taxon>
        <taxon>Flavobacterium</taxon>
    </lineage>
</organism>
<evidence type="ECO:0000256" key="4">
    <source>
        <dbReference type="SAM" id="SignalP"/>
    </source>
</evidence>
<dbReference type="AlphaFoldDB" id="A0A1M6DUA2"/>
<dbReference type="STRING" id="683124.SAMN05444337_0741"/>
<evidence type="ECO:0000259" key="5">
    <source>
        <dbReference type="Pfam" id="PF18962"/>
    </source>
</evidence>
<dbReference type="PANTHER" id="PTHR47566:SF1">
    <property type="entry name" value="PROTEIN NUD1"/>
    <property type="match status" value="1"/>
</dbReference>
<dbReference type="Gene3D" id="2.60.40.3080">
    <property type="match status" value="1"/>
</dbReference>
<keyword evidence="1" id="KW-0433">Leucine-rich repeat</keyword>
<dbReference type="RefSeq" id="WP_072781835.1">
    <property type="nucleotide sequence ID" value="NZ_CP045292.1"/>
</dbReference>
<dbReference type="InterPro" id="IPR026444">
    <property type="entry name" value="Secre_tail"/>
</dbReference>
<feature type="domain" description="Secretion system C-terminal sorting" evidence="5">
    <location>
        <begin position="255"/>
        <end position="325"/>
    </location>
</feature>
<evidence type="ECO:0000313" key="6">
    <source>
        <dbReference type="EMBL" id="SHI76710.1"/>
    </source>
</evidence>
<gene>
    <name evidence="6" type="ORF">SAMN05444337_0741</name>
</gene>
<dbReference type="OrthoDB" id="8901262at2"/>
<reference evidence="6 7" key="1">
    <citation type="submission" date="2016-11" db="EMBL/GenBank/DDBJ databases">
        <authorList>
            <person name="Jaros S."/>
            <person name="Januszkiewicz K."/>
            <person name="Wedrychowicz H."/>
        </authorList>
    </citation>
    <scope>NUCLEOTIDE SEQUENCE [LARGE SCALE GENOMIC DNA]</scope>
    <source>
        <strain evidence="6 7">DSM 22807</strain>
    </source>
</reference>
<dbReference type="InterPro" id="IPR052574">
    <property type="entry name" value="CDIRP"/>
</dbReference>
<dbReference type="PANTHER" id="PTHR47566">
    <property type="match status" value="1"/>
</dbReference>
<keyword evidence="3" id="KW-0677">Repeat</keyword>
<keyword evidence="7" id="KW-1185">Reference proteome</keyword>
<dbReference type="SUPFAM" id="SSF52058">
    <property type="entry name" value="L domain-like"/>
    <property type="match status" value="1"/>
</dbReference>
<dbReference type="Gene3D" id="3.80.10.10">
    <property type="entry name" value="Ribonuclease Inhibitor"/>
    <property type="match status" value="1"/>
</dbReference>